<proteinExistence type="predicted"/>
<organism evidence="1 2">
    <name type="scientific">Clostridium simiarum</name>
    <dbReference type="NCBI Taxonomy" id="2841506"/>
    <lineage>
        <taxon>Bacteria</taxon>
        <taxon>Bacillati</taxon>
        <taxon>Bacillota</taxon>
        <taxon>Clostridia</taxon>
        <taxon>Eubacteriales</taxon>
        <taxon>Clostridiaceae</taxon>
        <taxon>Clostridium</taxon>
    </lineage>
</organism>
<dbReference type="Proteomes" id="UP000736583">
    <property type="component" value="Unassembled WGS sequence"/>
</dbReference>
<comment type="caution">
    <text evidence="1">The sequence shown here is derived from an EMBL/GenBank/DDBJ whole genome shotgun (WGS) entry which is preliminary data.</text>
</comment>
<sequence length="67" mass="7377">MNGKENKSKRTLDSIKLAGKTSEGNGKLQCLSLLYALSDKFGDVISKITFLYGSNLFVFSPIIFTAR</sequence>
<gene>
    <name evidence="1" type="ORF">KQI89_00005</name>
</gene>
<reference evidence="1 2" key="1">
    <citation type="submission" date="2021-06" db="EMBL/GenBank/DDBJ databases">
        <authorList>
            <person name="Sun Q."/>
            <person name="Li D."/>
        </authorList>
    </citation>
    <scope>NUCLEOTIDE SEQUENCE [LARGE SCALE GENOMIC DNA]</scope>
    <source>
        <strain evidence="1 2">MSJ-4</strain>
    </source>
</reference>
<keyword evidence="2" id="KW-1185">Reference proteome</keyword>
<evidence type="ECO:0000313" key="2">
    <source>
        <dbReference type="Proteomes" id="UP000736583"/>
    </source>
</evidence>
<evidence type="ECO:0000313" key="1">
    <source>
        <dbReference type="EMBL" id="MBU5590139.1"/>
    </source>
</evidence>
<accession>A0ABS6EWW1</accession>
<dbReference type="EMBL" id="JAHLQL010000001">
    <property type="protein sequence ID" value="MBU5590139.1"/>
    <property type="molecule type" value="Genomic_DNA"/>
</dbReference>
<protein>
    <submittedName>
        <fullName evidence="1">Uncharacterized protein</fullName>
    </submittedName>
</protein>
<name>A0ABS6EWW1_9CLOT</name>